<sequence length="248" mass="26251">MKLSFDTDQGIGTRANLGVIVLENDETLENEFRRIMDVPGVALYHTRIPMGPEIRPDTLPQMLADLPAAARLLPPALSFDAIGYACTSATSVIGPDKVAAAIRSVCPGAAVTDPLTAIIAGGRHLGVTRLGFMSPYIAEVSQTMRDRLTEAGFQIASFGSFEESNDQIVSRIAPASIIAAARQVADAAPCDAIVMSCTALRCLDVIPTIEDVTGKPVLASNPALAWHMLRLAGIDDPRPGLGRLFDKG</sequence>
<proteinExistence type="predicted"/>
<gene>
    <name evidence="1" type="ORF">SAMN05444851_3347</name>
</gene>
<dbReference type="PANTHER" id="PTHR40267">
    <property type="entry name" value="BLR3294 PROTEIN"/>
    <property type="match status" value="1"/>
</dbReference>
<evidence type="ECO:0000313" key="2">
    <source>
        <dbReference type="Proteomes" id="UP000199650"/>
    </source>
</evidence>
<dbReference type="AlphaFoldDB" id="A0A1I0RCN2"/>
<reference evidence="1 2" key="1">
    <citation type="submission" date="2016-10" db="EMBL/GenBank/DDBJ databases">
        <authorList>
            <person name="de Groot N.N."/>
        </authorList>
    </citation>
    <scope>NUCLEOTIDE SEQUENCE [LARGE SCALE GENOMIC DNA]</scope>
    <source>
        <strain evidence="1 2">DSM 29439</strain>
    </source>
</reference>
<dbReference type="EMBL" id="FOJB01000003">
    <property type="protein sequence ID" value="SEW37988.1"/>
    <property type="molecule type" value="Genomic_DNA"/>
</dbReference>
<keyword evidence="1" id="KW-0413">Isomerase</keyword>
<accession>A0A1I0RCN2</accession>
<dbReference type="OrthoDB" id="9816064at2"/>
<dbReference type="GO" id="GO:0016853">
    <property type="term" value="F:isomerase activity"/>
    <property type="evidence" value="ECO:0007669"/>
    <property type="project" value="UniProtKB-KW"/>
</dbReference>
<keyword evidence="2" id="KW-1185">Reference proteome</keyword>
<evidence type="ECO:0000313" key="1">
    <source>
        <dbReference type="EMBL" id="SEW37988.1"/>
    </source>
</evidence>
<name>A0A1I0RCN2_9RHOB</name>
<protein>
    <submittedName>
        <fullName evidence="1">Maleate isomerase</fullName>
    </submittedName>
</protein>
<dbReference type="PIRSF" id="PIRSF015736">
    <property type="entry name" value="MI"/>
    <property type="match status" value="1"/>
</dbReference>
<dbReference type="RefSeq" id="WP_091433554.1">
    <property type="nucleotide sequence ID" value="NZ_FOJB01000003.1"/>
</dbReference>
<dbReference type="PANTHER" id="PTHR40267:SF1">
    <property type="entry name" value="BLR3294 PROTEIN"/>
    <property type="match status" value="1"/>
</dbReference>
<dbReference type="Proteomes" id="UP000199650">
    <property type="component" value="Unassembled WGS sequence"/>
</dbReference>
<dbReference type="STRING" id="1173584.SAMN05444851_3347"/>
<dbReference type="Gene3D" id="3.40.50.12500">
    <property type="match status" value="1"/>
</dbReference>
<dbReference type="Pfam" id="PF17645">
    <property type="entry name" value="Amdase"/>
    <property type="match status" value="1"/>
</dbReference>
<organism evidence="1 2">
    <name type="scientific">Aliiroseovarius sediminilitoris</name>
    <dbReference type="NCBI Taxonomy" id="1173584"/>
    <lineage>
        <taxon>Bacteria</taxon>
        <taxon>Pseudomonadati</taxon>
        <taxon>Pseudomonadota</taxon>
        <taxon>Alphaproteobacteria</taxon>
        <taxon>Rhodobacterales</taxon>
        <taxon>Paracoccaceae</taxon>
        <taxon>Aliiroseovarius</taxon>
    </lineage>
</organism>
<dbReference type="InterPro" id="IPR026286">
    <property type="entry name" value="MaiA/AMDase"/>
</dbReference>
<dbReference type="InterPro" id="IPR053714">
    <property type="entry name" value="Iso_Racemase_Enz_sf"/>
</dbReference>